<evidence type="ECO:0000313" key="3">
    <source>
        <dbReference type="Proteomes" id="UP000627292"/>
    </source>
</evidence>
<reference evidence="2" key="1">
    <citation type="journal article" date="2014" name="Int. J. Syst. Evol. Microbiol.">
        <title>Complete genome sequence of Corynebacterium casei LMG S-19264T (=DSM 44701T), isolated from a smear-ripened cheese.</title>
        <authorList>
            <consortium name="US DOE Joint Genome Institute (JGI-PGF)"/>
            <person name="Walter F."/>
            <person name="Albersmeier A."/>
            <person name="Kalinowski J."/>
            <person name="Ruckert C."/>
        </authorList>
    </citation>
    <scope>NUCLEOTIDE SEQUENCE</scope>
    <source>
        <strain evidence="2">CGMCC 1.15290</strain>
    </source>
</reference>
<comment type="caution">
    <text evidence="2">The sequence shown here is derived from an EMBL/GenBank/DDBJ whole genome shotgun (WGS) entry which is preliminary data.</text>
</comment>
<protein>
    <submittedName>
        <fullName evidence="2">Uncharacterized protein</fullName>
    </submittedName>
</protein>
<evidence type="ECO:0000313" key="2">
    <source>
        <dbReference type="EMBL" id="GGH71336.1"/>
    </source>
</evidence>
<accession>A0A917J222</accession>
<dbReference type="AlphaFoldDB" id="A0A917J222"/>
<gene>
    <name evidence="2" type="ORF">GCM10011379_30570</name>
</gene>
<keyword evidence="1" id="KW-1133">Transmembrane helix</keyword>
<evidence type="ECO:0000256" key="1">
    <source>
        <dbReference type="SAM" id="Phobius"/>
    </source>
</evidence>
<dbReference type="Proteomes" id="UP000627292">
    <property type="component" value="Unassembled WGS sequence"/>
</dbReference>
<feature type="transmembrane region" description="Helical" evidence="1">
    <location>
        <begin position="7"/>
        <end position="26"/>
    </location>
</feature>
<reference evidence="2" key="2">
    <citation type="submission" date="2020-09" db="EMBL/GenBank/DDBJ databases">
        <authorList>
            <person name="Sun Q."/>
            <person name="Zhou Y."/>
        </authorList>
    </citation>
    <scope>NUCLEOTIDE SEQUENCE</scope>
    <source>
        <strain evidence="2">CGMCC 1.15290</strain>
    </source>
</reference>
<sequence length="91" mass="10551">MNKLLKFAIIILSCVTLYFSVQWYIHEKSYEPMISIIANIIALLGLFAEKKVTNFITRDIDNNSDIDIDTRTEGNVTTERIKNSKIRIKSR</sequence>
<keyword evidence="1" id="KW-0812">Transmembrane</keyword>
<dbReference type="EMBL" id="BMIB01000003">
    <property type="protein sequence ID" value="GGH71336.1"/>
    <property type="molecule type" value="Genomic_DNA"/>
</dbReference>
<keyword evidence="3" id="KW-1185">Reference proteome</keyword>
<name>A0A917J222_9BACT</name>
<keyword evidence="1" id="KW-0472">Membrane</keyword>
<proteinExistence type="predicted"/>
<feature type="transmembrane region" description="Helical" evidence="1">
    <location>
        <begin position="32"/>
        <end position="48"/>
    </location>
</feature>
<organism evidence="2 3">
    <name type="scientific">Filimonas zeae</name>
    <dbReference type="NCBI Taxonomy" id="1737353"/>
    <lineage>
        <taxon>Bacteria</taxon>
        <taxon>Pseudomonadati</taxon>
        <taxon>Bacteroidota</taxon>
        <taxon>Chitinophagia</taxon>
        <taxon>Chitinophagales</taxon>
        <taxon>Chitinophagaceae</taxon>
        <taxon>Filimonas</taxon>
    </lineage>
</organism>